<dbReference type="EMBL" id="GL376596">
    <property type="status" value="NOT_ANNOTATED_CDS"/>
    <property type="molecule type" value="Genomic_DNA"/>
</dbReference>
<dbReference type="Proteomes" id="UP000019132">
    <property type="component" value="Unassembled WGS sequence"/>
</dbReference>
<dbReference type="GO" id="GO:0016034">
    <property type="term" value="F:maleylacetoacetate isomerase activity"/>
    <property type="evidence" value="ECO:0007669"/>
    <property type="project" value="TreeGrafter"/>
</dbReference>
<dbReference type="Gene3D" id="1.20.1050.10">
    <property type="match status" value="1"/>
</dbReference>
<reference evidence="3" key="1">
    <citation type="journal article" date="2010" name="Genome Biol.">
        <title>Genome sequence of the necrotrophic plant pathogen Pythium ultimum reveals original pathogenicity mechanisms and effector repertoire.</title>
        <authorList>
            <person name="Levesque C.A."/>
            <person name="Brouwer H."/>
            <person name="Cano L."/>
            <person name="Hamilton J.P."/>
            <person name="Holt C."/>
            <person name="Huitema E."/>
            <person name="Raffaele S."/>
            <person name="Robideau G.P."/>
            <person name="Thines M."/>
            <person name="Win J."/>
            <person name="Zerillo M.M."/>
            <person name="Beakes G.W."/>
            <person name="Boore J.L."/>
            <person name="Busam D."/>
            <person name="Dumas B."/>
            <person name="Ferriera S."/>
            <person name="Fuerstenberg S.I."/>
            <person name="Gachon C.M."/>
            <person name="Gaulin E."/>
            <person name="Govers F."/>
            <person name="Grenville-Briggs L."/>
            <person name="Horner N."/>
            <person name="Hostetler J."/>
            <person name="Jiang R.H."/>
            <person name="Johnson J."/>
            <person name="Krajaejun T."/>
            <person name="Lin H."/>
            <person name="Meijer H.J."/>
            <person name="Moore B."/>
            <person name="Morris P."/>
            <person name="Phuntmart V."/>
            <person name="Puiu D."/>
            <person name="Shetty J."/>
            <person name="Stajich J.E."/>
            <person name="Tripathy S."/>
            <person name="Wawra S."/>
            <person name="van West P."/>
            <person name="Whitty B.R."/>
            <person name="Coutinho P.M."/>
            <person name="Henrissat B."/>
            <person name="Martin F."/>
            <person name="Thomas P.D."/>
            <person name="Tyler B.M."/>
            <person name="De Vries R.P."/>
            <person name="Kamoun S."/>
            <person name="Yandell M."/>
            <person name="Tisserat N."/>
            <person name="Buell C.R."/>
        </authorList>
    </citation>
    <scope>NUCLEOTIDE SEQUENCE</scope>
    <source>
        <strain evidence="3">DAOM:BR144</strain>
    </source>
</reference>
<dbReference type="STRING" id="431595.K3X075"/>
<evidence type="ECO:0000313" key="2">
    <source>
        <dbReference type="EnsemblProtists" id="PYU1_T010624"/>
    </source>
</evidence>
<dbReference type="SUPFAM" id="SSF47616">
    <property type="entry name" value="GST C-terminal domain-like"/>
    <property type="match status" value="1"/>
</dbReference>
<feature type="domain" description="GST C-terminal" evidence="1">
    <location>
        <begin position="4"/>
        <end position="114"/>
    </location>
</feature>
<dbReference type="EnsemblProtists" id="PYU1_T010624">
    <property type="protein sequence ID" value="PYU1_T010624"/>
    <property type="gene ID" value="PYU1_G010601"/>
</dbReference>
<proteinExistence type="predicted"/>
<protein>
    <recommendedName>
        <fullName evidence="1">GST C-terminal domain-containing protein</fullName>
    </recommendedName>
</protein>
<dbReference type="eggNOG" id="KOG0868">
    <property type="taxonomic scope" value="Eukaryota"/>
</dbReference>
<accession>K3X075</accession>
<dbReference type="PANTHER" id="PTHR42673:SF4">
    <property type="entry name" value="MALEYLACETOACETATE ISOMERASE"/>
    <property type="match status" value="1"/>
</dbReference>
<dbReference type="InterPro" id="IPR036282">
    <property type="entry name" value="Glutathione-S-Trfase_C_sf"/>
</dbReference>
<dbReference type="GO" id="GO:0006749">
    <property type="term" value="P:glutathione metabolic process"/>
    <property type="evidence" value="ECO:0007669"/>
    <property type="project" value="TreeGrafter"/>
</dbReference>
<dbReference type="InterPro" id="IPR010987">
    <property type="entry name" value="Glutathione-S-Trfase_C-like"/>
</dbReference>
<reference evidence="3" key="2">
    <citation type="submission" date="2010-04" db="EMBL/GenBank/DDBJ databases">
        <authorList>
            <person name="Buell R."/>
            <person name="Hamilton J."/>
            <person name="Hostetler J."/>
        </authorList>
    </citation>
    <scope>NUCLEOTIDE SEQUENCE [LARGE SCALE GENOMIC DNA]</scope>
    <source>
        <strain evidence="3">DAOM:BR144</strain>
    </source>
</reference>
<dbReference type="PROSITE" id="PS50405">
    <property type="entry name" value="GST_CTER"/>
    <property type="match status" value="1"/>
</dbReference>
<dbReference type="GO" id="GO:0004364">
    <property type="term" value="F:glutathione transferase activity"/>
    <property type="evidence" value="ECO:0007669"/>
    <property type="project" value="TreeGrafter"/>
</dbReference>
<sequence>MPTDSLQRAHVRKLCSIIGCDIQPAQNLAAMAKTAETLSEEEKGETKIGWACYWIHRGFVALEKELQSTGGKFCVRDMVTLVDLYLVSQVYSANRRTALVDTPRMPATLSLNRS</sequence>
<dbReference type="VEuPathDB" id="FungiDB:PYU1_G010601"/>
<dbReference type="GO" id="GO:0006559">
    <property type="term" value="P:L-phenylalanine catabolic process"/>
    <property type="evidence" value="ECO:0007669"/>
    <property type="project" value="TreeGrafter"/>
</dbReference>
<reference evidence="2" key="3">
    <citation type="submission" date="2015-02" db="UniProtKB">
        <authorList>
            <consortium name="EnsemblProtists"/>
        </authorList>
    </citation>
    <scope>IDENTIFICATION</scope>
    <source>
        <strain evidence="2">DAOM BR144</strain>
    </source>
</reference>
<organism evidence="2 3">
    <name type="scientific">Globisporangium ultimum (strain ATCC 200006 / CBS 805.95 / DAOM BR144)</name>
    <name type="common">Pythium ultimum</name>
    <dbReference type="NCBI Taxonomy" id="431595"/>
    <lineage>
        <taxon>Eukaryota</taxon>
        <taxon>Sar</taxon>
        <taxon>Stramenopiles</taxon>
        <taxon>Oomycota</taxon>
        <taxon>Peronosporomycetes</taxon>
        <taxon>Pythiales</taxon>
        <taxon>Pythiaceae</taxon>
        <taxon>Globisporangium</taxon>
    </lineage>
</organism>
<evidence type="ECO:0000259" key="1">
    <source>
        <dbReference type="PROSITE" id="PS50405"/>
    </source>
</evidence>
<dbReference type="HOGENOM" id="CLU_2126055_0_0_1"/>
<evidence type="ECO:0000313" key="3">
    <source>
        <dbReference type="Proteomes" id="UP000019132"/>
    </source>
</evidence>
<dbReference type="AlphaFoldDB" id="K3X075"/>
<dbReference type="PANTHER" id="PTHR42673">
    <property type="entry name" value="MALEYLACETOACETATE ISOMERASE"/>
    <property type="match status" value="1"/>
</dbReference>
<dbReference type="InParanoid" id="K3X075"/>
<name>K3X075_GLOUD</name>
<keyword evidence="3" id="KW-1185">Reference proteome</keyword>